<feature type="non-terminal residue" evidence="4">
    <location>
        <position position="1"/>
    </location>
</feature>
<dbReference type="InterPro" id="IPR002110">
    <property type="entry name" value="Ankyrin_rpt"/>
</dbReference>
<dbReference type="PROSITE" id="PS50088">
    <property type="entry name" value="ANK_REPEAT"/>
    <property type="match status" value="2"/>
</dbReference>
<organism evidence="4 5">
    <name type="scientific">Delitschia confertaspora ATCC 74209</name>
    <dbReference type="NCBI Taxonomy" id="1513339"/>
    <lineage>
        <taxon>Eukaryota</taxon>
        <taxon>Fungi</taxon>
        <taxon>Dikarya</taxon>
        <taxon>Ascomycota</taxon>
        <taxon>Pezizomycotina</taxon>
        <taxon>Dothideomycetes</taxon>
        <taxon>Pleosporomycetidae</taxon>
        <taxon>Pleosporales</taxon>
        <taxon>Delitschiaceae</taxon>
        <taxon>Delitschia</taxon>
    </lineage>
</organism>
<dbReference type="Proteomes" id="UP000799536">
    <property type="component" value="Unassembled WGS sequence"/>
</dbReference>
<comment type="caution">
    <text evidence="4">The sequence shown here is derived from an EMBL/GenBank/DDBJ whole genome shotgun (WGS) entry which is preliminary data.</text>
</comment>
<keyword evidence="1" id="KW-0677">Repeat</keyword>
<dbReference type="Gene3D" id="1.25.40.20">
    <property type="entry name" value="Ankyrin repeat-containing domain"/>
    <property type="match status" value="1"/>
</dbReference>
<sequence>PKPPTPADLPPAALDLATKLFNLARQGQTPLLSAYLTAGIPPNLTNSTGDTLLMLAAYHGHASTVSMLLSQGADPNVLNDRGQSPLAGAVFKGWDDVVRALWEAGADMRLGRPTAVEAARMFRREGVLGLFGVEAGSSMPWMDGE</sequence>
<evidence type="ECO:0000256" key="3">
    <source>
        <dbReference type="PROSITE-ProRule" id="PRU00023"/>
    </source>
</evidence>
<dbReference type="SUPFAM" id="SSF48403">
    <property type="entry name" value="Ankyrin repeat"/>
    <property type="match status" value="1"/>
</dbReference>
<evidence type="ECO:0000313" key="5">
    <source>
        <dbReference type="Proteomes" id="UP000799536"/>
    </source>
</evidence>
<evidence type="ECO:0000256" key="2">
    <source>
        <dbReference type="ARBA" id="ARBA00023043"/>
    </source>
</evidence>
<dbReference type="OrthoDB" id="366390at2759"/>
<dbReference type="Pfam" id="PF12796">
    <property type="entry name" value="Ank_2"/>
    <property type="match status" value="1"/>
</dbReference>
<evidence type="ECO:0000256" key="1">
    <source>
        <dbReference type="ARBA" id="ARBA00022737"/>
    </source>
</evidence>
<accession>A0A9P4JFW1</accession>
<keyword evidence="5" id="KW-1185">Reference proteome</keyword>
<feature type="repeat" description="ANK" evidence="3">
    <location>
        <begin position="48"/>
        <end position="80"/>
    </location>
</feature>
<proteinExistence type="predicted"/>
<reference evidence="4" key="1">
    <citation type="journal article" date="2020" name="Stud. Mycol.">
        <title>101 Dothideomycetes genomes: a test case for predicting lifestyles and emergence of pathogens.</title>
        <authorList>
            <person name="Haridas S."/>
            <person name="Albert R."/>
            <person name="Binder M."/>
            <person name="Bloem J."/>
            <person name="Labutti K."/>
            <person name="Salamov A."/>
            <person name="Andreopoulos B."/>
            <person name="Baker S."/>
            <person name="Barry K."/>
            <person name="Bills G."/>
            <person name="Bluhm B."/>
            <person name="Cannon C."/>
            <person name="Castanera R."/>
            <person name="Culley D."/>
            <person name="Daum C."/>
            <person name="Ezra D."/>
            <person name="Gonzalez J."/>
            <person name="Henrissat B."/>
            <person name="Kuo A."/>
            <person name="Liang C."/>
            <person name="Lipzen A."/>
            <person name="Lutzoni F."/>
            <person name="Magnuson J."/>
            <person name="Mondo S."/>
            <person name="Nolan M."/>
            <person name="Ohm R."/>
            <person name="Pangilinan J."/>
            <person name="Park H.-J."/>
            <person name="Ramirez L."/>
            <person name="Alfaro M."/>
            <person name="Sun H."/>
            <person name="Tritt A."/>
            <person name="Yoshinaga Y."/>
            <person name="Zwiers L.-H."/>
            <person name="Turgeon B."/>
            <person name="Goodwin S."/>
            <person name="Spatafora J."/>
            <person name="Crous P."/>
            <person name="Grigoriev I."/>
        </authorList>
    </citation>
    <scope>NUCLEOTIDE SEQUENCE</scope>
    <source>
        <strain evidence="4">ATCC 74209</strain>
    </source>
</reference>
<dbReference type="InterPro" id="IPR036770">
    <property type="entry name" value="Ankyrin_rpt-contain_sf"/>
</dbReference>
<feature type="repeat" description="ANK" evidence="3">
    <location>
        <begin position="81"/>
        <end position="113"/>
    </location>
</feature>
<name>A0A9P4JFW1_9PLEO</name>
<dbReference type="AlphaFoldDB" id="A0A9P4JFW1"/>
<keyword evidence="2 3" id="KW-0040">ANK repeat</keyword>
<gene>
    <name evidence="4" type="ORF">GQ43DRAFT_341469</name>
</gene>
<dbReference type="SMART" id="SM00248">
    <property type="entry name" value="ANK"/>
    <property type="match status" value="2"/>
</dbReference>
<evidence type="ECO:0000313" key="4">
    <source>
        <dbReference type="EMBL" id="KAF2198631.1"/>
    </source>
</evidence>
<feature type="non-terminal residue" evidence="4">
    <location>
        <position position="145"/>
    </location>
</feature>
<dbReference type="PANTHER" id="PTHR24171">
    <property type="entry name" value="ANKYRIN REPEAT DOMAIN-CONTAINING PROTEIN 39-RELATED"/>
    <property type="match status" value="1"/>
</dbReference>
<dbReference type="EMBL" id="ML994129">
    <property type="protein sequence ID" value="KAF2198631.1"/>
    <property type="molecule type" value="Genomic_DNA"/>
</dbReference>
<dbReference type="PROSITE" id="PS50297">
    <property type="entry name" value="ANK_REP_REGION"/>
    <property type="match status" value="1"/>
</dbReference>
<protein>
    <submittedName>
        <fullName evidence="4">Ankyrin</fullName>
    </submittedName>
</protein>